<protein>
    <recommendedName>
        <fullName evidence="4">Transposase</fullName>
    </recommendedName>
</protein>
<proteinExistence type="predicted"/>
<name>A0ABT6SPS4_9ACTN</name>
<feature type="region of interest" description="Disordered" evidence="1">
    <location>
        <begin position="16"/>
        <end position="36"/>
    </location>
</feature>
<dbReference type="Proteomes" id="UP001223978">
    <property type="component" value="Unassembled WGS sequence"/>
</dbReference>
<evidence type="ECO:0000313" key="2">
    <source>
        <dbReference type="EMBL" id="MDI3409433.1"/>
    </source>
</evidence>
<gene>
    <name evidence="2" type="ORF">QIS96_37140</name>
</gene>
<organism evidence="2 3">
    <name type="scientific">Streptomyces cavernicola</name>
    <dbReference type="NCBI Taxonomy" id="3043613"/>
    <lineage>
        <taxon>Bacteria</taxon>
        <taxon>Bacillati</taxon>
        <taxon>Actinomycetota</taxon>
        <taxon>Actinomycetes</taxon>
        <taxon>Kitasatosporales</taxon>
        <taxon>Streptomycetaceae</taxon>
        <taxon>Streptomyces</taxon>
    </lineage>
</organism>
<evidence type="ECO:0000313" key="3">
    <source>
        <dbReference type="Proteomes" id="UP001223978"/>
    </source>
</evidence>
<accession>A0ABT6SPS4</accession>
<dbReference type="EMBL" id="JASCIQ010000076">
    <property type="protein sequence ID" value="MDI3409433.1"/>
    <property type="molecule type" value="Genomic_DNA"/>
</dbReference>
<comment type="caution">
    <text evidence="2">The sequence shown here is derived from an EMBL/GenBank/DDBJ whole genome shotgun (WGS) entry which is preliminary data.</text>
</comment>
<evidence type="ECO:0008006" key="4">
    <source>
        <dbReference type="Google" id="ProtNLM"/>
    </source>
</evidence>
<keyword evidence="3" id="KW-1185">Reference proteome</keyword>
<evidence type="ECO:0000256" key="1">
    <source>
        <dbReference type="SAM" id="MobiDB-lite"/>
    </source>
</evidence>
<reference evidence="2 3" key="1">
    <citation type="submission" date="2023-05" db="EMBL/GenBank/DDBJ databases">
        <title>Draft genome sequence of Streptomyces sp. B-S-A6 isolated from a cave soil in Thailand.</title>
        <authorList>
            <person name="Chamroensaksri N."/>
            <person name="Muangham S."/>
        </authorList>
    </citation>
    <scope>NUCLEOTIDE SEQUENCE [LARGE SCALE GENOMIC DNA]</scope>
    <source>
        <strain evidence="2 3">B-S-A6</strain>
    </source>
</reference>
<sequence length="180" mass="19748">MERNLRALPSLYQESLHHMAPSTRRGGNPTKVSGSRARDQLNVAALDARYNIAAVLGAWAEVVVEERAVPAPDRSVTSLVRFLVHHLDWLTAQPPAAEFADEVDGLRLDLVRVIDPEHGNHRPLVTACVVDDCTGSIVATPQYAGSAVQGSIGCSSGHSWEMREWLTLRHLMNRQREGVA</sequence>
<dbReference type="RefSeq" id="WP_282547301.1">
    <property type="nucleotide sequence ID" value="NZ_JASCIQ010000076.1"/>
</dbReference>